<evidence type="ECO:0000313" key="6">
    <source>
        <dbReference type="WormBase" id="CBG07318"/>
    </source>
</evidence>
<evidence type="ECO:0000313" key="5">
    <source>
        <dbReference type="Proteomes" id="UP000008549"/>
    </source>
</evidence>
<feature type="transmembrane region" description="Helical" evidence="2">
    <location>
        <begin position="522"/>
        <end position="546"/>
    </location>
</feature>
<dbReference type="PANTHER" id="PTHR11188">
    <property type="entry name" value="ARRESTIN DOMAIN CONTAINING PROTEIN"/>
    <property type="match status" value="1"/>
</dbReference>
<dbReference type="Proteomes" id="UP000008549">
    <property type="component" value="Unassembled WGS sequence"/>
</dbReference>
<reference evidence="4 5" key="1">
    <citation type="journal article" date="2003" name="PLoS Biol.">
        <title>The genome sequence of Caenorhabditis briggsae: a platform for comparative genomics.</title>
        <authorList>
            <person name="Stein L.D."/>
            <person name="Bao Z."/>
            <person name="Blasiar D."/>
            <person name="Blumenthal T."/>
            <person name="Brent M.R."/>
            <person name="Chen N."/>
            <person name="Chinwalla A."/>
            <person name="Clarke L."/>
            <person name="Clee C."/>
            <person name="Coghlan A."/>
            <person name="Coulson A."/>
            <person name="D'Eustachio P."/>
            <person name="Fitch D.H."/>
            <person name="Fulton L.A."/>
            <person name="Fulton R.E."/>
            <person name="Griffiths-Jones S."/>
            <person name="Harris T.W."/>
            <person name="Hillier L.W."/>
            <person name="Kamath R."/>
            <person name="Kuwabara P.E."/>
            <person name="Mardis E.R."/>
            <person name="Marra M.A."/>
            <person name="Miner T.L."/>
            <person name="Minx P."/>
            <person name="Mullikin J.C."/>
            <person name="Plumb R.W."/>
            <person name="Rogers J."/>
            <person name="Schein J.E."/>
            <person name="Sohrmann M."/>
            <person name="Spieth J."/>
            <person name="Stajich J.E."/>
            <person name="Wei C."/>
            <person name="Willey D."/>
            <person name="Wilson R.K."/>
            <person name="Durbin R."/>
            <person name="Waterston R.H."/>
        </authorList>
    </citation>
    <scope>NUCLEOTIDE SEQUENCE [LARGE SCALE GENOMIC DNA]</scope>
    <source>
        <strain evidence="4 5">AF16</strain>
    </source>
</reference>
<dbReference type="SMART" id="SM01017">
    <property type="entry name" value="Arrestin_C"/>
    <property type="match status" value="1"/>
</dbReference>
<dbReference type="InterPro" id="IPR011021">
    <property type="entry name" value="Arrestin-like_N"/>
</dbReference>
<dbReference type="RefSeq" id="XP_002645671.1">
    <property type="nucleotide sequence ID" value="XM_002645625.1"/>
</dbReference>
<evidence type="ECO:0000313" key="4">
    <source>
        <dbReference type="EMBL" id="CAP27719.1"/>
    </source>
</evidence>
<dbReference type="Pfam" id="PF00339">
    <property type="entry name" value="Arrestin_N"/>
    <property type="match status" value="1"/>
</dbReference>
<dbReference type="PANTHER" id="PTHR11188:SF3">
    <property type="entry name" value="ARRESTIN C-TERMINAL-LIKE DOMAIN-CONTAINING PROTEIN"/>
    <property type="match status" value="1"/>
</dbReference>
<keyword evidence="2" id="KW-0472">Membrane</keyword>
<protein>
    <submittedName>
        <fullName evidence="4">Protein CBG07318</fullName>
    </submittedName>
</protein>
<feature type="domain" description="Arrestin C-terminal-like" evidence="3">
    <location>
        <begin position="176"/>
        <end position="340"/>
    </location>
</feature>
<dbReference type="AlphaFoldDB" id="A8X509"/>
<dbReference type="Gene3D" id="2.60.40.640">
    <property type="match status" value="2"/>
</dbReference>
<dbReference type="SUPFAM" id="SSF81296">
    <property type="entry name" value="E set domains"/>
    <property type="match status" value="1"/>
</dbReference>
<dbReference type="InterPro" id="IPR050357">
    <property type="entry name" value="Arrestin_domain-protein"/>
</dbReference>
<gene>
    <name evidence="4 6" type="ORF">CBG07318</name>
    <name evidence="4" type="ORF">CBG_07318</name>
</gene>
<evidence type="ECO:0000259" key="3">
    <source>
        <dbReference type="SMART" id="SM01017"/>
    </source>
</evidence>
<dbReference type="EMBL" id="HE601041">
    <property type="protein sequence ID" value="CAP27719.1"/>
    <property type="molecule type" value="Genomic_DNA"/>
</dbReference>
<dbReference type="InParanoid" id="A8X509"/>
<dbReference type="GeneID" id="8587670"/>
<proteinExistence type="inferred from homology"/>
<name>A8X509_CAEBR</name>
<sequence>MGTETDIVARFDIHLDAGEEPVFKGGELITGKLLIELRKPIIINAVKLQMKGRAAWLNDPLKKDDIEKVYFDQDFTLLERPPGKPEPGHFKWIGDFTYSLPFECPLPKGCPSTYEGPHAFIRYFIRASLVQEDEFEKIHEYYVKKAFTLVSPSEGHIITGESAQTEDSAILGKCCCKSKLSAELALPKTGYLPGESIYGNLKIGSKHPKDILNHMEARLVDRVRRIGAPEISAASPWRTLYVRKLESNHESPNKAKGAFEQNGIFLLTVPPVCPSTKGDYEDPSKIEHILSPYGKLLESPSTATLRFRKIPFVKIEYGIQVTLGTDILLEIPIEIGELSTRDKNNTLESFVTGPQPVEEADEKGKIAVNGPFVYTPVYPYPQNAGTNGKAAGVTVISTEPSIQHSHQDPEKTIVTTTRTIVTHSDGHESKTMEETVVETEGEVVRTVLESTVDDDGIKSERKETTTIDASGDEKTQVETSKTRVAESSEVPEIIKEARERIEELVEHQLYKRRRCHLRNYQLLQMNFSIFILLIAIVFLTGQAAIFSSYPAYQNSNWHYDNYGNLMIGNRDNGFYMGPCFGPECPWGK</sequence>
<organism evidence="4 5">
    <name type="scientific">Caenorhabditis briggsae</name>
    <dbReference type="NCBI Taxonomy" id="6238"/>
    <lineage>
        <taxon>Eukaryota</taxon>
        <taxon>Metazoa</taxon>
        <taxon>Ecdysozoa</taxon>
        <taxon>Nematoda</taxon>
        <taxon>Chromadorea</taxon>
        <taxon>Rhabditida</taxon>
        <taxon>Rhabditina</taxon>
        <taxon>Rhabditomorpha</taxon>
        <taxon>Rhabditoidea</taxon>
        <taxon>Rhabditidae</taxon>
        <taxon>Peloderinae</taxon>
        <taxon>Caenorhabditis</taxon>
    </lineage>
</organism>
<dbReference type="eggNOG" id="KOG3780">
    <property type="taxonomic scope" value="Eukaryota"/>
</dbReference>
<dbReference type="GO" id="GO:0005737">
    <property type="term" value="C:cytoplasm"/>
    <property type="evidence" value="ECO:0000318"/>
    <property type="project" value="GO_Central"/>
</dbReference>
<dbReference type="HOGENOM" id="CLU_464013_0_0_1"/>
<comment type="similarity">
    <text evidence="1">Belongs to the arrestin family.</text>
</comment>
<dbReference type="InterPro" id="IPR014752">
    <property type="entry name" value="Arrestin-like_C"/>
</dbReference>
<dbReference type="GO" id="GO:0015031">
    <property type="term" value="P:protein transport"/>
    <property type="evidence" value="ECO:0000318"/>
    <property type="project" value="GO_Central"/>
</dbReference>
<dbReference type="STRING" id="6238.A8X509"/>
<dbReference type="Pfam" id="PF02752">
    <property type="entry name" value="Arrestin_C"/>
    <property type="match status" value="1"/>
</dbReference>
<dbReference type="WormBase" id="CBG07318">
    <property type="protein sequence ID" value="CBP43666"/>
    <property type="gene ID" value="WBGene00029401"/>
</dbReference>
<evidence type="ECO:0000256" key="2">
    <source>
        <dbReference type="SAM" id="Phobius"/>
    </source>
</evidence>
<keyword evidence="2" id="KW-0812">Transmembrane</keyword>
<dbReference type="OMA" id="TEAYELN"/>
<dbReference type="InterPro" id="IPR011022">
    <property type="entry name" value="Arrestin_C-like"/>
</dbReference>
<reference evidence="4 5" key="2">
    <citation type="journal article" date="2011" name="PLoS Genet.">
        <title>Caenorhabditis briggsae recombinant inbred line genotypes reveal inter-strain incompatibility and the evolution of recombination.</title>
        <authorList>
            <person name="Ross J.A."/>
            <person name="Koboldt D.C."/>
            <person name="Staisch J.E."/>
            <person name="Chamberlin H.M."/>
            <person name="Gupta B.P."/>
            <person name="Miller R.D."/>
            <person name="Baird S.E."/>
            <person name="Haag E.S."/>
        </authorList>
    </citation>
    <scope>NUCLEOTIDE SEQUENCE [LARGE SCALE GENOMIC DNA]</scope>
    <source>
        <strain evidence="4 5">AF16</strain>
    </source>
</reference>
<dbReference type="CTD" id="8587670"/>
<keyword evidence="5" id="KW-1185">Reference proteome</keyword>
<keyword evidence="2" id="KW-1133">Transmembrane helix</keyword>
<evidence type="ECO:0000256" key="1">
    <source>
        <dbReference type="ARBA" id="ARBA00005298"/>
    </source>
</evidence>
<dbReference type="InterPro" id="IPR014756">
    <property type="entry name" value="Ig_E-set"/>
</dbReference>
<dbReference type="KEGG" id="cbr:CBG_07318"/>
<accession>A8X509</accession>